<dbReference type="EMBL" id="CAJVCH010569795">
    <property type="protein sequence ID" value="CAG7833311.1"/>
    <property type="molecule type" value="Genomic_DNA"/>
</dbReference>
<keyword evidence="1" id="KW-0812">Transmembrane</keyword>
<feature type="non-terminal residue" evidence="2">
    <location>
        <position position="1"/>
    </location>
</feature>
<keyword evidence="3" id="KW-1185">Reference proteome</keyword>
<evidence type="ECO:0000313" key="2">
    <source>
        <dbReference type="EMBL" id="CAG7833311.1"/>
    </source>
</evidence>
<name>A0A8J2Q4I6_9HEXA</name>
<accession>A0A8J2Q4I6</accession>
<gene>
    <name evidence="2" type="ORF">AFUS01_LOCUS42950</name>
</gene>
<keyword evidence="1" id="KW-0472">Membrane</keyword>
<keyword evidence="1" id="KW-1133">Transmembrane helix</keyword>
<evidence type="ECO:0000256" key="1">
    <source>
        <dbReference type="SAM" id="Phobius"/>
    </source>
</evidence>
<reference evidence="2" key="1">
    <citation type="submission" date="2021-06" db="EMBL/GenBank/DDBJ databases">
        <authorList>
            <person name="Hodson N. C."/>
            <person name="Mongue J. A."/>
            <person name="Jaron S. K."/>
        </authorList>
    </citation>
    <scope>NUCLEOTIDE SEQUENCE</scope>
</reference>
<proteinExistence type="predicted"/>
<dbReference type="AlphaFoldDB" id="A0A8J2Q4I6"/>
<comment type="caution">
    <text evidence="2">The sequence shown here is derived from an EMBL/GenBank/DDBJ whole genome shotgun (WGS) entry which is preliminary data.</text>
</comment>
<sequence>GHPIVLLIYCLFSGYLVGAPIKVYLKNLRLGPPVGLTVL</sequence>
<feature type="transmembrane region" description="Helical" evidence="1">
    <location>
        <begin position="6"/>
        <end position="25"/>
    </location>
</feature>
<evidence type="ECO:0000313" key="3">
    <source>
        <dbReference type="Proteomes" id="UP000708208"/>
    </source>
</evidence>
<dbReference type="Proteomes" id="UP000708208">
    <property type="component" value="Unassembled WGS sequence"/>
</dbReference>
<organism evidence="2 3">
    <name type="scientific">Allacma fusca</name>
    <dbReference type="NCBI Taxonomy" id="39272"/>
    <lineage>
        <taxon>Eukaryota</taxon>
        <taxon>Metazoa</taxon>
        <taxon>Ecdysozoa</taxon>
        <taxon>Arthropoda</taxon>
        <taxon>Hexapoda</taxon>
        <taxon>Collembola</taxon>
        <taxon>Symphypleona</taxon>
        <taxon>Sminthuridae</taxon>
        <taxon>Allacma</taxon>
    </lineage>
</organism>
<protein>
    <submittedName>
        <fullName evidence="2">Uncharacterized protein</fullName>
    </submittedName>
</protein>